<reference evidence="1 2" key="1">
    <citation type="journal article" date="2021" name="bioRxiv">
        <title>Chromosome-scale and haplotype-resolved genome assembly of a tetraploid potato cultivar.</title>
        <authorList>
            <person name="Sun H."/>
            <person name="Jiao W.-B."/>
            <person name="Krause K."/>
            <person name="Campoy J.A."/>
            <person name="Goel M."/>
            <person name="Folz-Donahue K."/>
            <person name="Kukat C."/>
            <person name="Huettel B."/>
            <person name="Schneeberger K."/>
        </authorList>
    </citation>
    <scope>NUCLEOTIDE SEQUENCE [LARGE SCALE GENOMIC DNA]</scope>
    <source>
        <strain evidence="1">SolTubOtavaFocal</strain>
        <tissue evidence="1">Leaves</tissue>
    </source>
</reference>
<sequence>MPRHPGNILASRILRVIRVRPIGSSNRERNIPVRTEFELVIGIQLELHQATAA</sequence>
<organism evidence="1 2">
    <name type="scientific">Solanum tuberosum</name>
    <name type="common">Potato</name>
    <dbReference type="NCBI Taxonomy" id="4113"/>
    <lineage>
        <taxon>Eukaryota</taxon>
        <taxon>Viridiplantae</taxon>
        <taxon>Streptophyta</taxon>
        <taxon>Embryophyta</taxon>
        <taxon>Tracheophyta</taxon>
        <taxon>Spermatophyta</taxon>
        <taxon>Magnoliopsida</taxon>
        <taxon>eudicotyledons</taxon>
        <taxon>Gunneridae</taxon>
        <taxon>Pentapetalae</taxon>
        <taxon>asterids</taxon>
        <taxon>lamiids</taxon>
        <taxon>Solanales</taxon>
        <taxon>Solanaceae</taxon>
        <taxon>Solanoideae</taxon>
        <taxon>Solaneae</taxon>
        <taxon>Solanum</taxon>
    </lineage>
</organism>
<gene>
    <name evidence="1" type="ORF">KY290_028750</name>
</gene>
<keyword evidence="2" id="KW-1185">Reference proteome</keyword>
<evidence type="ECO:0000313" key="2">
    <source>
        <dbReference type="Proteomes" id="UP000826656"/>
    </source>
</evidence>
<dbReference type="EMBL" id="JAIVGD010000019">
    <property type="protein sequence ID" value="KAH0749518.1"/>
    <property type="molecule type" value="Genomic_DNA"/>
</dbReference>
<evidence type="ECO:0000313" key="1">
    <source>
        <dbReference type="EMBL" id="KAH0749518.1"/>
    </source>
</evidence>
<name>A0ABQ7UK02_SOLTU</name>
<proteinExistence type="predicted"/>
<comment type="caution">
    <text evidence="1">The sequence shown here is derived from an EMBL/GenBank/DDBJ whole genome shotgun (WGS) entry which is preliminary data.</text>
</comment>
<dbReference type="Proteomes" id="UP000826656">
    <property type="component" value="Unassembled WGS sequence"/>
</dbReference>
<accession>A0ABQ7UK02</accession>
<protein>
    <submittedName>
        <fullName evidence="1">Uncharacterized protein</fullName>
    </submittedName>
</protein>